<dbReference type="SUPFAM" id="SSF47473">
    <property type="entry name" value="EF-hand"/>
    <property type="match status" value="1"/>
</dbReference>
<organism evidence="4">
    <name type="scientific">Holothuria glaberrima</name>
    <name type="common">Brown rock sea cucumber</name>
    <dbReference type="NCBI Taxonomy" id="31192"/>
    <lineage>
        <taxon>Eukaryota</taxon>
        <taxon>Metazoa</taxon>
        <taxon>Echinodermata</taxon>
        <taxon>Eleutherozoa</taxon>
        <taxon>Echinozoa</taxon>
        <taxon>Holothuroidea</taxon>
        <taxon>Aspidochirotacea</taxon>
        <taxon>Aspidochirotida</taxon>
        <taxon>Holothuriidae</taxon>
        <taxon>Holothuria</taxon>
    </lineage>
</organism>
<accession>A0A7T3KA24</accession>
<keyword evidence="1" id="KW-0106">Calcium</keyword>
<sequence length="123" mass="13300">MAKLLVLVATLALVSVISEACTSSSGRTPAWDIGNSAEIYPTFDPATKSVGVGVTIRFKRETGDSKLQVFKLIDASGDGYIDACEWSMEGGIVKNFVQFLTDDDVDGDEKISWNEFQKVSVAE</sequence>
<dbReference type="PROSITE" id="PS00018">
    <property type="entry name" value="EF_HAND_1"/>
    <property type="match status" value="1"/>
</dbReference>
<keyword evidence="2" id="KW-0732">Signal</keyword>
<dbReference type="AlphaFoldDB" id="A0A7T3KA24"/>
<feature type="domain" description="EF-hand" evidence="3">
    <location>
        <begin position="68"/>
        <end position="119"/>
    </location>
</feature>
<evidence type="ECO:0000256" key="1">
    <source>
        <dbReference type="ARBA" id="ARBA00022837"/>
    </source>
</evidence>
<dbReference type="EMBL" id="MT364419">
    <property type="protein sequence ID" value="QPW94751.1"/>
    <property type="molecule type" value="mRNA"/>
</dbReference>
<evidence type="ECO:0000256" key="2">
    <source>
        <dbReference type="SAM" id="SignalP"/>
    </source>
</evidence>
<dbReference type="InterPro" id="IPR002048">
    <property type="entry name" value="EF_hand_dom"/>
</dbReference>
<dbReference type="Pfam" id="PF13499">
    <property type="entry name" value="EF-hand_7"/>
    <property type="match status" value="1"/>
</dbReference>
<evidence type="ECO:0000259" key="3">
    <source>
        <dbReference type="Pfam" id="PF13499"/>
    </source>
</evidence>
<feature type="signal peptide" evidence="2">
    <location>
        <begin position="1"/>
        <end position="20"/>
    </location>
</feature>
<dbReference type="InterPro" id="IPR018247">
    <property type="entry name" value="EF_Hand_1_Ca_BS"/>
</dbReference>
<evidence type="ECO:0000313" key="4">
    <source>
        <dbReference type="EMBL" id="QPW94751.1"/>
    </source>
</evidence>
<dbReference type="Gene3D" id="1.10.238.10">
    <property type="entry name" value="EF-hand"/>
    <property type="match status" value="1"/>
</dbReference>
<feature type="chain" id="PRO_5030974001" evidence="2">
    <location>
        <begin position="21"/>
        <end position="123"/>
    </location>
</feature>
<proteinExistence type="evidence at transcript level"/>
<dbReference type="InterPro" id="IPR011992">
    <property type="entry name" value="EF-hand-dom_pair"/>
</dbReference>
<reference evidence="4" key="1">
    <citation type="submission" date="2020-04" db="EMBL/GenBank/DDBJ databases">
        <title>Characterization of Two Novel EF-Hand Proteins Identifies a Clade of Putative Calcium-Binding Protein Specific to the Ambulacria.</title>
        <authorList>
            <person name="Soto-Acaba A."/>
        </authorList>
    </citation>
    <scope>NUCLEOTIDE SEQUENCE</scope>
    <source>
        <tissue evidence="4">Mesentery</tissue>
    </source>
</reference>
<gene>
    <name evidence="4" type="primary">orpin B</name>
</gene>
<protein>
    <submittedName>
        <fullName evidence="4">ISIMUD</fullName>
    </submittedName>
</protein>
<dbReference type="GO" id="GO:0005509">
    <property type="term" value="F:calcium ion binding"/>
    <property type="evidence" value="ECO:0007669"/>
    <property type="project" value="InterPro"/>
</dbReference>
<name>A0A7T3KA24_HOLGL</name>